<feature type="domain" description="C2" evidence="3">
    <location>
        <begin position="952"/>
        <end position="1067"/>
    </location>
</feature>
<dbReference type="PANTHER" id="PTHR21254">
    <property type="entry name" value="C2 DOMAIN-CONTAINING PROTEIN 3"/>
    <property type="match status" value="1"/>
</dbReference>
<name>A0A6G0XVF7_9STRA</name>
<dbReference type="Proteomes" id="UP000481153">
    <property type="component" value="Unassembled WGS sequence"/>
</dbReference>
<feature type="region of interest" description="Disordered" evidence="2">
    <location>
        <begin position="1145"/>
        <end position="1166"/>
    </location>
</feature>
<feature type="region of interest" description="Disordered" evidence="2">
    <location>
        <begin position="1466"/>
        <end position="1536"/>
    </location>
</feature>
<evidence type="ECO:0000256" key="2">
    <source>
        <dbReference type="SAM" id="MobiDB-lite"/>
    </source>
</evidence>
<evidence type="ECO:0000313" key="5">
    <source>
        <dbReference type="Proteomes" id="UP000481153"/>
    </source>
</evidence>
<protein>
    <recommendedName>
        <fullName evidence="3">C2 domain-containing protein</fullName>
    </recommendedName>
</protein>
<feature type="compositionally biased region" description="Low complexity" evidence="2">
    <location>
        <begin position="1510"/>
        <end position="1536"/>
    </location>
</feature>
<evidence type="ECO:0000313" key="4">
    <source>
        <dbReference type="EMBL" id="KAF0744640.1"/>
    </source>
</evidence>
<dbReference type="EMBL" id="VJMJ01000009">
    <property type="protein sequence ID" value="KAF0744640.1"/>
    <property type="molecule type" value="Genomic_DNA"/>
</dbReference>
<reference evidence="4 5" key="1">
    <citation type="submission" date="2019-07" db="EMBL/GenBank/DDBJ databases">
        <title>Genomics analysis of Aphanomyces spp. identifies a new class of oomycete effector associated with host adaptation.</title>
        <authorList>
            <person name="Gaulin E."/>
        </authorList>
    </citation>
    <scope>NUCLEOTIDE SEQUENCE [LARGE SCALE GENOMIC DNA]</scope>
    <source>
        <strain evidence="4 5">ATCC 201684</strain>
    </source>
</reference>
<keyword evidence="1" id="KW-0175">Coiled coil</keyword>
<dbReference type="PANTHER" id="PTHR21254:SF1">
    <property type="entry name" value="C2 DOMAIN-CONTAINING PROTEIN 3"/>
    <property type="match status" value="1"/>
</dbReference>
<dbReference type="GO" id="GO:0005815">
    <property type="term" value="C:microtubule organizing center"/>
    <property type="evidence" value="ECO:0007669"/>
    <property type="project" value="TreeGrafter"/>
</dbReference>
<gene>
    <name evidence="4" type="ORF">Ae201684_001104</name>
</gene>
<dbReference type="InterPro" id="IPR057537">
    <property type="entry name" value="C2_C2CD3_N"/>
</dbReference>
<evidence type="ECO:0000256" key="1">
    <source>
        <dbReference type="SAM" id="Coils"/>
    </source>
</evidence>
<dbReference type="InterPro" id="IPR035892">
    <property type="entry name" value="C2_domain_sf"/>
</dbReference>
<dbReference type="SUPFAM" id="SSF49562">
    <property type="entry name" value="C2 domain (Calcium/lipid-binding domain, CaLB)"/>
    <property type="match status" value="1"/>
</dbReference>
<comment type="caution">
    <text evidence="4">The sequence shown here is derived from an EMBL/GenBank/DDBJ whole genome shotgun (WGS) entry which is preliminary data.</text>
</comment>
<proteinExistence type="predicted"/>
<dbReference type="GO" id="GO:0060271">
    <property type="term" value="P:cilium assembly"/>
    <property type="evidence" value="ECO:0007669"/>
    <property type="project" value="TreeGrafter"/>
</dbReference>
<feature type="compositionally biased region" description="Basic and acidic residues" evidence="2">
    <location>
        <begin position="506"/>
        <end position="534"/>
    </location>
</feature>
<keyword evidence="5" id="KW-1185">Reference proteome</keyword>
<dbReference type="PROSITE" id="PS50004">
    <property type="entry name" value="C2"/>
    <property type="match status" value="1"/>
</dbReference>
<feature type="compositionally biased region" description="Basic and acidic residues" evidence="2">
    <location>
        <begin position="1155"/>
        <end position="1164"/>
    </location>
</feature>
<evidence type="ECO:0000259" key="3">
    <source>
        <dbReference type="PROSITE" id="PS50004"/>
    </source>
</evidence>
<sequence>MSSVGDDDWPDEEIQGQKATIISLGSLPPHIGGPVYGYVRLTVELSTPDVEMGNIGEWLVRVRWWGSMSTLGKGDLLREKQELCFPIHVPRDSFGRYLEDMADLQFDVVDKQSHRVCGQANAAINLDELESVGGTRKHIVVLKTNSTERHGTLSFHASLVWGDLSTATSPVVPQQGDVKVWKNMDFPPNLPSFNTFNVQRPVDNLRVEHNNVIEKLVQKAEALKRAMEKALDVQENRPSNDIQTILATAKSFGPVDTVDSVTQIYPRKMLETESTPQITEMPRPSPPPVYAKEAVKRIPLEMLLCVDAIKLKVSNAKSSANVYIQHKALFTTTSLMSPWKKVSEFTRKVPFTYSISQPFELNGSTLVFLKTKPMILEVWMKQSTESHLVGLAKLRLSCFAHLLHNKAISEIQAGEDPFASKVYDNVVIKNPFDGSTMGLMACSIWIGDATQIRTIQLKQFEAQRIQAWWRGCNARRKNPLPHCRKDDLKFTEEAQQVDLDTINNIEAERDSFNKPTDQDASKRNELKVDGHQKKDFRSDDDAARIVQGAFRRFKEQLDSTDWMNAQPQVLHDENIEEQLIIDQETIDILNQPVLQQSFPTDIKPGDCYYRVALEITQPCPISGGIEIRYSLHGTISNLWWDTYSPALSSRNEHVLVDTASSTLLNMEIWSPHDSFLGSAVLNMPHFAVQELSVPIKWARQDNCDVEFLPLRVHHSKEILNAKHDSTVKISKPLPATATICVEISSLDIFTDTSDWNVFLTFRIVIGNELHPLSKTAEYNTEYHQYISYKSSPHFLLESPMTSVKIEEHVVIHPALLESMQTNEMTIQVYHHVMNMDILIGIASIPLVTLLYRKRGIHGIFPLDQGALYPGRMEVHIFFLHNHDPLIENDIVLPEPTPSNERLVPNRQSDQTFSIHDYDFLLDESLDKFDHQNVGNADSIVRTENMQTSKEKYLEELTSSADLQDGDAHQSTVIRIEEARNLGMLDGKPPNVSATFFWEGKEYNTPVCFGSTCPEWSYENYFRSGFHEKDFKISIYHHDTITDSTIPIGQAMVDMSILKWTKEICGWYHILDKQNTSNGQLKISVGPTKKHDLSISNDDKVQDDSLSLHELRDLVQNLKVMDASLKQVVPFQHDSQVYSDIMESKEYDSIPNEPDLASHESDHRQPSCQNFLEAPHSRDEEVHEVEPRTAPIQSTGGQNPNQVMIVDESPNETSEPWDDEFLDMNALNIHGSPIDEPFNFLNHGNMGDEVGRRMMPGTLNNGRTDNDIDSTTSLKEHNDFHEECDETETVIGDAKNSETLKSNHSSDHLDVESTFLGVQGHLAFDDHTKLADMNVPEIVSSRFNLDNESNYGLDAASLSSLSRVSEYSVKLDIRELEVFAPQQPSQSEINASIPTTPLTSSVGKAQEVLLLQVLEAMEDMKTEIAALVKKNEEIAHQLSEIPALVADSCSASRVSTCQTDTIASGTIKLNDIPSPESPRKNDAYSPPNLSQEKENDNACVEPLQESVSKETQTMSSSTATKSTATSPSLTSSTLPSDSTVNYIEEIVESASRQDQIRSTNLPDSTPPIFRSYWSDMAHSPRSRESTSHLTIPSLVNTYSQRLEHVNGFASHSGRHWSRETPLEHLPRFFRSTNKIDAEPKPASRHLFDSETERIARIMSGNLEQWMENDSSDEECL</sequence>
<dbReference type="Gene3D" id="2.60.40.150">
    <property type="entry name" value="C2 domain"/>
    <property type="match status" value="1"/>
</dbReference>
<feature type="region of interest" description="Disordered" evidence="2">
    <location>
        <begin position="505"/>
        <end position="534"/>
    </location>
</feature>
<accession>A0A6G0XVF7</accession>
<dbReference type="InterPro" id="IPR000008">
    <property type="entry name" value="C2_dom"/>
</dbReference>
<organism evidence="4 5">
    <name type="scientific">Aphanomyces euteiches</name>
    <dbReference type="NCBI Taxonomy" id="100861"/>
    <lineage>
        <taxon>Eukaryota</taxon>
        <taxon>Sar</taxon>
        <taxon>Stramenopiles</taxon>
        <taxon>Oomycota</taxon>
        <taxon>Saprolegniomycetes</taxon>
        <taxon>Saprolegniales</taxon>
        <taxon>Verrucalvaceae</taxon>
        <taxon>Aphanomyces</taxon>
    </lineage>
</organism>
<dbReference type="Pfam" id="PF25339">
    <property type="entry name" value="C2_C2CD3_N"/>
    <property type="match status" value="1"/>
</dbReference>
<feature type="coiled-coil region" evidence="1">
    <location>
        <begin position="206"/>
        <end position="237"/>
    </location>
</feature>